<feature type="compositionally biased region" description="Basic and acidic residues" evidence="3">
    <location>
        <begin position="121"/>
        <end position="153"/>
    </location>
</feature>
<dbReference type="EMBL" id="CABFWN010000006">
    <property type="protein sequence ID" value="VUG19809.1"/>
    <property type="molecule type" value="Genomic_DNA"/>
</dbReference>
<dbReference type="InterPro" id="IPR018609">
    <property type="entry name" value="Bud13"/>
</dbReference>
<dbReference type="GO" id="GO:0003723">
    <property type="term" value="F:RNA binding"/>
    <property type="evidence" value="ECO:0007669"/>
    <property type="project" value="TreeGrafter"/>
</dbReference>
<organism evidence="5 6">
    <name type="scientific">Dekkera bruxellensis</name>
    <name type="common">Brettanomyces custersii</name>
    <dbReference type="NCBI Taxonomy" id="5007"/>
    <lineage>
        <taxon>Eukaryota</taxon>
        <taxon>Fungi</taxon>
        <taxon>Dikarya</taxon>
        <taxon>Ascomycota</taxon>
        <taxon>Saccharomycotina</taxon>
        <taxon>Pichiomycetes</taxon>
        <taxon>Pichiales</taxon>
        <taxon>Pichiaceae</taxon>
        <taxon>Brettanomyces</taxon>
    </lineage>
</organism>
<gene>
    <name evidence="5" type="ORF">DEBR0S6_00298G</name>
    <name evidence="4" type="ORF">HII12_001438</name>
</gene>
<dbReference type="AlphaFoldDB" id="A0A7D9H4Y7"/>
<dbReference type="InterPro" id="IPR051112">
    <property type="entry name" value="CWC26_splicing_factor"/>
</dbReference>
<dbReference type="GO" id="GO:0070274">
    <property type="term" value="C:RES complex"/>
    <property type="evidence" value="ECO:0007669"/>
    <property type="project" value="TreeGrafter"/>
</dbReference>
<dbReference type="Pfam" id="PF09736">
    <property type="entry name" value="Bud13"/>
    <property type="match status" value="1"/>
</dbReference>
<accession>A0A7D9H4Y7</accession>
<dbReference type="PANTHER" id="PTHR31809">
    <property type="entry name" value="BUD13 HOMOLOG"/>
    <property type="match status" value="1"/>
</dbReference>
<keyword evidence="6" id="KW-1185">Reference proteome</keyword>
<evidence type="ECO:0000313" key="7">
    <source>
        <dbReference type="Proteomes" id="UP000568158"/>
    </source>
</evidence>
<name>A0A7D9H4Y7_DEKBR</name>
<feature type="compositionally biased region" description="Basic and acidic residues" evidence="3">
    <location>
        <begin position="87"/>
        <end position="113"/>
    </location>
</feature>
<protein>
    <recommendedName>
        <fullName evidence="2">Pre-mRNA-splicing factor CWC26</fullName>
    </recommendedName>
</protein>
<dbReference type="GO" id="GO:0005684">
    <property type="term" value="C:U2-type spliceosomal complex"/>
    <property type="evidence" value="ECO:0007669"/>
    <property type="project" value="TreeGrafter"/>
</dbReference>
<reference evidence="5 6" key="1">
    <citation type="submission" date="2019-07" db="EMBL/GenBank/DDBJ databases">
        <authorList>
            <person name="Friedrich A."/>
            <person name="Schacherer J."/>
        </authorList>
    </citation>
    <scope>NUCLEOTIDE SEQUENCE [LARGE SCALE GENOMIC DNA]</scope>
</reference>
<dbReference type="Proteomes" id="UP000478008">
    <property type="component" value="Unassembled WGS sequence"/>
</dbReference>
<evidence type="ECO:0000256" key="2">
    <source>
        <dbReference type="ARBA" id="ARBA00020644"/>
    </source>
</evidence>
<comment type="similarity">
    <text evidence="1">Belongs to the CWC26 family.</text>
</comment>
<evidence type="ECO:0000313" key="6">
    <source>
        <dbReference type="Proteomes" id="UP000478008"/>
    </source>
</evidence>
<feature type="region of interest" description="Disordered" evidence="3">
    <location>
        <begin position="83"/>
        <end position="153"/>
    </location>
</feature>
<evidence type="ECO:0000313" key="4">
    <source>
        <dbReference type="EMBL" id="KAF6014112.1"/>
    </source>
</evidence>
<dbReference type="Proteomes" id="UP000568158">
    <property type="component" value="Unassembled WGS sequence"/>
</dbReference>
<proteinExistence type="inferred from homology"/>
<dbReference type="GO" id="GO:0000398">
    <property type="term" value="P:mRNA splicing, via spliceosome"/>
    <property type="evidence" value="ECO:0007669"/>
    <property type="project" value="TreeGrafter"/>
</dbReference>
<sequence length="285" mass="33178">MSSLGDYLAKYSIGKENKKSKKRKHRGEYELANHEVDSASLYEDEDAKVVVEKKKKAKSGWRVVGTEETVEVEPKILEDGTFAGLQTREEAEKSRKLKDEKLRKEQKELENAHKTASNETVYRDLTGRKLNADSEELKAPISAEERAKKDKIEKRKELEKINRSETEVVRKLEELAKLDKVKHEGLNVYENDEKVNEVEKRETKSDDPALMFDKKLRSEFSKGGSRKYVSITGRKLYKNGFPANRFNIRPGWRWDGVDRSNGFEKRWFEKQAEIKDGKQMKYAQE</sequence>
<evidence type="ECO:0000313" key="5">
    <source>
        <dbReference type="EMBL" id="VUG19809.1"/>
    </source>
</evidence>
<dbReference type="EMBL" id="JABCYN010000015">
    <property type="protein sequence ID" value="KAF6014112.1"/>
    <property type="molecule type" value="Genomic_DNA"/>
</dbReference>
<reference evidence="4 7" key="2">
    <citation type="journal article" date="2020" name="Appl. Microbiol. Biotechnol.">
        <title>Targeted gene deletion in Brettanomyces bruxellensis with an expression-free CRISPR-Cas9 system.</title>
        <authorList>
            <person name="Varela C."/>
            <person name="Bartel C."/>
            <person name="Onetto C."/>
            <person name="Borneman A."/>
        </authorList>
    </citation>
    <scope>NUCLEOTIDE SEQUENCE [LARGE SCALE GENOMIC DNA]</scope>
    <source>
        <strain evidence="4 7">AWRI1613</strain>
    </source>
</reference>
<evidence type="ECO:0000256" key="1">
    <source>
        <dbReference type="ARBA" id="ARBA00011069"/>
    </source>
</evidence>
<evidence type="ECO:0000256" key="3">
    <source>
        <dbReference type="SAM" id="MobiDB-lite"/>
    </source>
</evidence>
<dbReference type="PANTHER" id="PTHR31809:SF0">
    <property type="entry name" value="BUD13 HOMOLOG"/>
    <property type="match status" value="1"/>
</dbReference>